<dbReference type="Proteomes" id="UP001236559">
    <property type="component" value="Unassembled WGS sequence"/>
</dbReference>
<dbReference type="RefSeq" id="WP_307494921.1">
    <property type="nucleotide sequence ID" value="NZ_JAUSTN010000002.1"/>
</dbReference>
<dbReference type="EMBL" id="JAUSTN010000002">
    <property type="protein sequence ID" value="MDQ0274486.1"/>
    <property type="molecule type" value="Genomic_DNA"/>
</dbReference>
<feature type="transmembrane region" description="Helical" evidence="1">
    <location>
        <begin position="308"/>
        <end position="328"/>
    </location>
</feature>
<feature type="transmembrane region" description="Helical" evidence="1">
    <location>
        <begin position="76"/>
        <end position="92"/>
    </location>
</feature>
<feature type="transmembrane region" description="Helical" evidence="1">
    <location>
        <begin position="152"/>
        <end position="174"/>
    </location>
</feature>
<feature type="transmembrane region" description="Helical" evidence="1">
    <location>
        <begin position="259"/>
        <end position="277"/>
    </location>
</feature>
<protein>
    <submittedName>
        <fullName evidence="2">Uncharacterized protein</fullName>
    </submittedName>
</protein>
<feature type="transmembrane region" description="Helical" evidence="1">
    <location>
        <begin position="220"/>
        <end position="239"/>
    </location>
</feature>
<keyword evidence="1" id="KW-0472">Membrane</keyword>
<organism evidence="2 3">
    <name type="scientific">Peptoniphilus koenoeneniae</name>
    <dbReference type="NCBI Taxonomy" id="507751"/>
    <lineage>
        <taxon>Bacteria</taxon>
        <taxon>Bacillati</taxon>
        <taxon>Bacillota</taxon>
        <taxon>Tissierellia</taxon>
        <taxon>Tissierellales</taxon>
        <taxon>Peptoniphilaceae</taxon>
        <taxon>Peptoniphilus</taxon>
    </lineage>
</organism>
<feature type="transmembrane region" description="Helical" evidence="1">
    <location>
        <begin position="37"/>
        <end position="55"/>
    </location>
</feature>
<sequence>MKNKFKLFGKNIILIILYCNLMSTVFIINNFSKNYRVLLYAIAIFSSMMIIFNNFHKIYPLLPVNINLFNFLKGQIGFLSIFYFLSFGMLLLKENSKLYFLHNYLSIMFFLNSFAVCNQSTLKVPKFLQGNSFLLYFILYGLIIYFSNIPLLYLTLGLLFLNVILLLISNKLYLSNRDSDLEKSPGKYIIVDDNFIYLRSFLGIILFILAFTLILKKDNIILAPIAVSSILLSMQIYAYSMYKMLLPFDQKKIVLKKFFLINFFGPLIFLLALGIKSESLQHISFYLIFIEIFSNFTFLLLNLNLKVNLVTIISYFVAFIFFPLGRDFIFKPDFIISLFVLSLVFSLWLFYRNFEDLDYSREFLLK</sequence>
<feature type="transmembrane region" description="Helical" evidence="1">
    <location>
        <begin position="195"/>
        <end position="214"/>
    </location>
</feature>
<evidence type="ECO:0000313" key="3">
    <source>
        <dbReference type="Proteomes" id="UP001236559"/>
    </source>
</evidence>
<keyword evidence="1" id="KW-1133">Transmembrane helix</keyword>
<feature type="transmembrane region" description="Helical" evidence="1">
    <location>
        <begin position="12"/>
        <end position="31"/>
    </location>
</feature>
<keyword evidence="3" id="KW-1185">Reference proteome</keyword>
<name>A0ABU0ATA5_9FIRM</name>
<evidence type="ECO:0000256" key="1">
    <source>
        <dbReference type="SAM" id="Phobius"/>
    </source>
</evidence>
<feature type="transmembrane region" description="Helical" evidence="1">
    <location>
        <begin position="128"/>
        <end position="146"/>
    </location>
</feature>
<evidence type="ECO:0000313" key="2">
    <source>
        <dbReference type="EMBL" id="MDQ0274486.1"/>
    </source>
</evidence>
<feature type="transmembrane region" description="Helical" evidence="1">
    <location>
        <begin position="334"/>
        <end position="351"/>
    </location>
</feature>
<feature type="transmembrane region" description="Helical" evidence="1">
    <location>
        <begin position="283"/>
        <end position="301"/>
    </location>
</feature>
<accession>A0ABU0ATA5</accession>
<keyword evidence="1" id="KW-0812">Transmembrane</keyword>
<gene>
    <name evidence="2" type="ORF">J2S72_000494</name>
</gene>
<feature type="transmembrane region" description="Helical" evidence="1">
    <location>
        <begin position="98"/>
        <end position="116"/>
    </location>
</feature>
<proteinExistence type="predicted"/>
<reference evidence="2 3" key="1">
    <citation type="submission" date="2023-07" db="EMBL/GenBank/DDBJ databases">
        <title>Genomic Encyclopedia of Type Strains, Phase IV (KMG-IV): sequencing the most valuable type-strain genomes for metagenomic binning, comparative biology and taxonomic classification.</title>
        <authorList>
            <person name="Goeker M."/>
        </authorList>
    </citation>
    <scope>NUCLEOTIDE SEQUENCE [LARGE SCALE GENOMIC DNA]</scope>
    <source>
        <strain evidence="2 3">DSM 22616</strain>
    </source>
</reference>
<comment type="caution">
    <text evidence="2">The sequence shown here is derived from an EMBL/GenBank/DDBJ whole genome shotgun (WGS) entry which is preliminary data.</text>
</comment>